<feature type="compositionally biased region" description="Polar residues" evidence="1">
    <location>
        <begin position="305"/>
        <end position="322"/>
    </location>
</feature>
<organism evidence="4">
    <name type="scientific">Hydatigena taeniaeformis</name>
    <name type="common">Feline tapeworm</name>
    <name type="synonym">Taenia taeniaeformis</name>
    <dbReference type="NCBI Taxonomy" id="6205"/>
    <lineage>
        <taxon>Eukaryota</taxon>
        <taxon>Metazoa</taxon>
        <taxon>Spiralia</taxon>
        <taxon>Lophotrochozoa</taxon>
        <taxon>Platyhelminthes</taxon>
        <taxon>Cestoda</taxon>
        <taxon>Eucestoda</taxon>
        <taxon>Cyclophyllidea</taxon>
        <taxon>Taeniidae</taxon>
        <taxon>Hydatigera</taxon>
    </lineage>
</organism>
<feature type="compositionally biased region" description="Low complexity" evidence="1">
    <location>
        <begin position="292"/>
        <end position="304"/>
    </location>
</feature>
<dbReference type="AlphaFoldDB" id="A0A0R3XC49"/>
<keyword evidence="3" id="KW-1185">Reference proteome</keyword>
<feature type="compositionally biased region" description="Polar residues" evidence="1">
    <location>
        <begin position="341"/>
        <end position="352"/>
    </location>
</feature>
<protein>
    <submittedName>
        <fullName evidence="4">BRCT domain-containing protein</fullName>
    </submittedName>
</protein>
<dbReference type="EMBL" id="UYWX01022982">
    <property type="protein sequence ID" value="VDM36088.1"/>
    <property type="molecule type" value="Genomic_DNA"/>
</dbReference>
<dbReference type="WBParaSite" id="TTAC_0001112601-mRNA-1">
    <property type="protein sequence ID" value="TTAC_0001112601-mRNA-1"/>
    <property type="gene ID" value="TTAC_0001112601"/>
</dbReference>
<feature type="compositionally biased region" description="Acidic residues" evidence="1">
    <location>
        <begin position="326"/>
        <end position="338"/>
    </location>
</feature>
<proteinExistence type="predicted"/>
<feature type="compositionally biased region" description="Low complexity" evidence="1">
    <location>
        <begin position="428"/>
        <end position="454"/>
    </location>
</feature>
<dbReference type="OrthoDB" id="5371837at2759"/>
<sequence length="603" mass="63896">MPADMNLSTSPADAGFMAHHGSGIDSNLPIYGGNLETSAESERGIHHIADSHGDFDSVKSPNEAHLSFSPDFVSPGITGSAQFSANMDHEYAVQHQSPESPASKSQTLPEYEASKSPGDMDFALPTSGGAQHEPFDTSMLSRSQELSRSPETGFLPSNLGDYTKDVTGFQEPSHPHPQTTTADDEFPVHEISVGGGKVIPEVTDQVELSDYPPDNMPPIHGDLMYQLQKECTSQPADSTTYDGPPIGFMDVTSGRPVEEIVHSPSSEVSNGSVIHTEAAPIPPGFIPEAVSSSFPTATATSPNSGAPSGFSSQHPLLYSQHQPEVYEGDNEAVGEAETDPSFHQKSPTTTLAGTGDMEVPFSKSPASPHRDEANGFEAGDFTKGTDPSEKPAGGTDSSGTVPFDPLTQWGHPQGMPAPVMPSRTTLGRSSRPTTARSSTLGTKASTPSTTSKAPETLPPGSPIHLDVIWVPGYIIRVPFAMAMQFFTQVRARIYVLSGECLHPITGEALIAGISRWKPEEREAVMKMSGGRGVEGINVVPTDEPLEWVRWLRRSSGGSGDGSGTGEERLQAVGVTIHSSATLCDIHFSDNGTEITCPGTQLPV</sequence>
<accession>A0A0R3XC49</accession>
<name>A0A0R3XC49_HYDTA</name>
<feature type="region of interest" description="Disordered" evidence="1">
    <location>
        <begin position="91"/>
        <end position="183"/>
    </location>
</feature>
<dbReference type="Proteomes" id="UP000274429">
    <property type="component" value="Unassembled WGS sequence"/>
</dbReference>
<feature type="compositionally biased region" description="Polar residues" evidence="1">
    <location>
        <begin position="138"/>
        <end position="150"/>
    </location>
</feature>
<feature type="compositionally biased region" description="Polar residues" evidence="1">
    <location>
        <begin position="94"/>
        <end position="108"/>
    </location>
</feature>
<reference evidence="4" key="1">
    <citation type="submission" date="2017-02" db="UniProtKB">
        <authorList>
            <consortium name="WormBaseParasite"/>
        </authorList>
    </citation>
    <scope>IDENTIFICATION</scope>
</reference>
<feature type="region of interest" description="Disordered" evidence="1">
    <location>
        <begin position="292"/>
        <end position="461"/>
    </location>
</feature>
<dbReference type="STRING" id="6205.A0A0R3XC49"/>
<evidence type="ECO:0000313" key="4">
    <source>
        <dbReference type="WBParaSite" id="TTAC_0001112601-mRNA-1"/>
    </source>
</evidence>
<evidence type="ECO:0000313" key="3">
    <source>
        <dbReference type="Proteomes" id="UP000274429"/>
    </source>
</evidence>
<evidence type="ECO:0000256" key="1">
    <source>
        <dbReference type="SAM" id="MobiDB-lite"/>
    </source>
</evidence>
<reference evidence="2 3" key="2">
    <citation type="submission" date="2018-11" db="EMBL/GenBank/DDBJ databases">
        <authorList>
            <consortium name="Pathogen Informatics"/>
        </authorList>
    </citation>
    <scope>NUCLEOTIDE SEQUENCE [LARGE SCALE GENOMIC DNA]</scope>
</reference>
<evidence type="ECO:0000313" key="2">
    <source>
        <dbReference type="EMBL" id="VDM36088.1"/>
    </source>
</evidence>
<gene>
    <name evidence="2" type="ORF">TTAC_LOCUS11108</name>
</gene>